<evidence type="ECO:0000256" key="1">
    <source>
        <dbReference type="SAM" id="MobiDB-lite"/>
    </source>
</evidence>
<sequence length="53" mass="5719">MRSGAPDRASPAFARRVPAGFRARRPPLLPEPPPFRAKTAPGCARPRHSCPVS</sequence>
<evidence type="ECO:0000313" key="3">
    <source>
        <dbReference type="Proteomes" id="UP000007883"/>
    </source>
</evidence>
<protein>
    <submittedName>
        <fullName evidence="2">Uncharacterized protein</fullName>
    </submittedName>
</protein>
<dbReference type="HOGENOM" id="CLU_3065861_0_0_4"/>
<gene>
    <name evidence="2" type="ordered locus">RGE_35640</name>
</gene>
<dbReference type="Proteomes" id="UP000007883">
    <property type="component" value="Chromosome"/>
</dbReference>
<dbReference type="KEGG" id="rge:RGE_35640"/>
<evidence type="ECO:0000313" key="2">
    <source>
        <dbReference type="EMBL" id="BAL96903.1"/>
    </source>
</evidence>
<dbReference type="PATRIC" id="fig|983917.3.peg.3486"/>
<dbReference type="AlphaFoldDB" id="I0HV66"/>
<feature type="region of interest" description="Disordered" evidence="1">
    <location>
        <begin position="1"/>
        <end position="53"/>
    </location>
</feature>
<dbReference type="EMBL" id="AP012320">
    <property type="protein sequence ID" value="BAL96903.1"/>
    <property type="molecule type" value="Genomic_DNA"/>
</dbReference>
<organism evidence="2 3">
    <name type="scientific">Rubrivivax gelatinosus (strain NBRC 100245 / IL144)</name>
    <dbReference type="NCBI Taxonomy" id="983917"/>
    <lineage>
        <taxon>Bacteria</taxon>
        <taxon>Pseudomonadati</taxon>
        <taxon>Pseudomonadota</taxon>
        <taxon>Betaproteobacteria</taxon>
        <taxon>Burkholderiales</taxon>
        <taxon>Sphaerotilaceae</taxon>
        <taxon>Rubrivivax</taxon>
    </lineage>
</organism>
<keyword evidence="3" id="KW-1185">Reference proteome</keyword>
<dbReference type="STRING" id="983917.RGE_35640"/>
<proteinExistence type="predicted"/>
<reference evidence="2 3" key="1">
    <citation type="journal article" date="2012" name="J. Bacteriol.">
        <title>Complete genome sequence of phototrophic betaproteobacterium Rubrivivax gelatinosus IL144.</title>
        <authorList>
            <person name="Nagashima S."/>
            <person name="Kamimura A."/>
            <person name="Shimizu T."/>
            <person name="Nakamura-isaki S."/>
            <person name="Aono E."/>
            <person name="Sakamoto K."/>
            <person name="Ichikawa N."/>
            <person name="Nakazawa H."/>
            <person name="Sekine M."/>
            <person name="Yamazaki S."/>
            <person name="Fujita N."/>
            <person name="Shimada K."/>
            <person name="Hanada S."/>
            <person name="Nagashima K.V.P."/>
        </authorList>
    </citation>
    <scope>NUCLEOTIDE SEQUENCE [LARGE SCALE GENOMIC DNA]</scope>
    <source>
        <strain evidence="3">NBRC 100245 / IL144</strain>
    </source>
</reference>
<accession>I0HV66</accession>
<name>I0HV66_RUBGI</name>